<dbReference type="Proteomes" id="UP001054945">
    <property type="component" value="Unassembled WGS sequence"/>
</dbReference>
<keyword evidence="2" id="KW-1185">Reference proteome</keyword>
<dbReference type="EMBL" id="BPLR01000752">
    <property type="protein sequence ID" value="GIY97197.1"/>
    <property type="molecule type" value="Genomic_DNA"/>
</dbReference>
<reference evidence="1 2" key="1">
    <citation type="submission" date="2021-06" db="EMBL/GenBank/DDBJ databases">
        <title>Caerostris extrusa draft genome.</title>
        <authorList>
            <person name="Kono N."/>
            <person name="Arakawa K."/>
        </authorList>
    </citation>
    <scope>NUCLEOTIDE SEQUENCE [LARGE SCALE GENOMIC DNA]</scope>
</reference>
<evidence type="ECO:0000313" key="1">
    <source>
        <dbReference type="EMBL" id="GIY97197.1"/>
    </source>
</evidence>
<dbReference type="AlphaFoldDB" id="A0AAV4XQ57"/>
<comment type="caution">
    <text evidence="1">The sequence shown here is derived from an EMBL/GenBank/DDBJ whole genome shotgun (WGS) entry which is preliminary data.</text>
</comment>
<protein>
    <submittedName>
        <fullName evidence="1">Uncharacterized protein</fullName>
    </submittedName>
</protein>
<gene>
    <name evidence="1" type="ORF">CEXT_149711</name>
</gene>
<sequence>MMYCNNHFQRKEKHSNLFEALDVLHIMFYFIFHPAPLRETTAPAKPTRMSVGFVPPMKSSSTINSAVACDTDKYLAGLRGYGESSII</sequence>
<evidence type="ECO:0000313" key="2">
    <source>
        <dbReference type="Proteomes" id="UP001054945"/>
    </source>
</evidence>
<organism evidence="1 2">
    <name type="scientific">Caerostris extrusa</name>
    <name type="common">Bark spider</name>
    <name type="synonym">Caerostris bankana</name>
    <dbReference type="NCBI Taxonomy" id="172846"/>
    <lineage>
        <taxon>Eukaryota</taxon>
        <taxon>Metazoa</taxon>
        <taxon>Ecdysozoa</taxon>
        <taxon>Arthropoda</taxon>
        <taxon>Chelicerata</taxon>
        <taxon>Arachnida</taxon>
        <taxon>Araneae</taxon>
        <taxon>Araneomorphae</taxon>
        <taxon>Entelegynae</taxon>
        <taxon>Araneoidea</taxon>
        <taxon>Araneidae</taxon>
        <taxon>Caerostris</taxon>
    </lineage>
</organism>
<accession>A0AAV4XQ57</accession>
<proteinExistence type="predicted"/>
<name>A0AAV4XQ57_CAEEX</name>